<keyword evidence="1" id="KW-1133">Transmembrane helix</keyword>
<gene>
    <name evidence="2" type="ORF">AB5S05_06455</name>
</gene>
<feature type="transmembrane region" description="Helical" evidence="1">
    <location>
        <begin position="51"/>
        <end position="70"/>
    </location>
</feature>
<reference evidence="2 3" key="1">
    <citation type="submission" date="2024-07" db="EMBL/GenBank/DDBJ databases">
        <authorList>
            <person name="Li M."/>
        </authorList>
    </citation>
    <scope>NUCLEOTIDE SEQUENCE [LARGE SCALE GENOMIC DNA]</scope>
    <source>
        <strain evidence="2 3">25A3E</strain>
    </source>
</reference>
<organism evidence="2 3">
    <name type="scientific">Pseudomonas zhanjiangensis</name>
    <dbReference type="NCBI Taxonomy" id="3239015"/>
    <lineage>
        <taxon>Bacteria</taxon>
        <taxon>Pseudomonadati</taxon>
        <taxon>Pseudomonadota</taxon>
        <taxon>Gammaproteobacteria</taxon>
        <taxon>Pseudomonadales</taxon>
        <taxon>Pseudomonadaceae</taxon>
        <taxon>Pseudomonas</taxon>
    </lineage>
</organism>
<protein>
    <submittedName>
        <fullName evidence="2">Uncharacterized protein</fullName>
    </submittedName>
</protein>
<dbReference type="EMBL" id="JBFTEG010000003">
    <property type="protein sequence ID" value="MEX6501699.1"/>
    <property type="molecule type" value="Genomic_DNA"/>
</dbReference>
<keyword evidence="1" id="KW-0812">Transmembrane</keyword>
<proteinExistence type="predicted"/>
<keyword evidence="1" id="KW-0472">Membrane</keyword>
<evidence type="ECO:0000313" key="3">
    <source>
        <dbReference type="Proteomes" id="UP001560296"/>
    </source>
</evidence>
<dbReference type="RefSeq" id="WP_369286668.1">
    <property type="nucleotide sequence ID" value="NZ_JBFTEG010000003.1"/>
</dbReference>
<dbReference type="Proteomes" id="UP001560296">
    <property type="component" value="Unassembled WGS sequence"/>
</dbReference>
<name>A0ABV3YRA9_9PSED</name>
<accession>A0ABV3YRA9</accession>
<keyword evidence="3" id="KW-1185">Reference proteome</keyword>
<sequence length="141" mass="15968">MQTSREKAHEYTEVMLSIRHYSTLRFAMLGLYSGAISGLVIGQYAGDPSRIPAILLPMAGILVTGIFFWLEVTLDGFMTGFAEVAKGLRSNGHWEQRSERLIYLVRIPLRGIYVLVFAYWVCVLWVDLAVVPKEWCRIALA</sequence>
<evidence type="ECO:0000313" key="2">
    <source>
        <dbReference type="EMBL" id="MEX6501699.1"/>
    </source>
</evidence>
<comment type="caution">
    <text evidence="2">The sequence shown here is derived from an EMBL/GenBank/DDBJ whole genome shotgun (WGS) entry which is preliminary data.</text>
</comment>
<feature type="transmembrane region" description="Helical" evidence="1">
    <location>
        <begin position="26"/>
        <end position="45"/>
    </location>
</feature>
<evidence type="ECO:0000256" key="1">
    <source>
        <dbReference type="SAM" id="Phobius"/>
    </source>
</evidence>
<feature type="transmembrane region" description="Helical" evidence="1">
    <location>
        <begin position="107"/>
        <end position="126"/>
    </location>
</feature>